<evidence type="ECO:0000313" key="2">
    <source>
        <dbReference type="EMBL" id="MEY8001420.1"/>
    </source>
</evidence>
<accession>A0ABV4BSD3</accession>
<organism evidence="2 3">
    <name type="scientific">Clostridium moutaii</name>
    <dbReference type="NCBI Taxonomy" id="3240932"/>
    <lineage>
        <taxon>Bacteria</taxon>
        <taxon>Bacillati</taxon>
        <taxon>Bacillota</taxon>
        <taxon>Clostridia</taxon>
        <taxon>Eubacteriales</taxon>
        <taxon>Clostridiaceae</taxon>
        <taxon>Clostridium</taxon>
    </lineage>
</organism>
<dbReference type="SUPFAM" id="SSF52266">
    <property type="entry name" value="SGNH hydrolase"/>
    <property type="match status" value="1"/>
</dbReference>
<name>A0ABV4BSD3_9CLOT</name>
<keyword evidence="2" id="KW-0378">Hydrolase</keyword>
<evidence type="ECO:0000259" key="1">
    <source>
        <dbReference type="Pfam" id="PF13472"/>
    </source>
</evidence>
<dbReference type="GO" id="GO:0016787">
    <property type="term" value="F:hydrolase activity"/>
    <property type="evidence" value="ECO:0007669"/>
    <property type="project" value="UniProtKB-KW"/>
</dbReference>
<comment type="caution">
    <text evidence="2">The sequence shown here is derived from an EMBL/GenBank/DDBJ whole genome shotgun (WGS) entry which is preliminary data.</text>
</comment>
<dbReference type="Proteomes" id="UP001564657">
    <property type="component" value="Unassembled WGS sequence"/>
</dbReference>
<dbReference type="RefSeq" id="WP_369705316.1">
    <property type="nucleotide sequence ID" value="NZ_JBGEWD010000018.1"/>
</dbReference>
<feature type="domain" description="SGNH hydrolase-type esterase" evidence="1">
    <location>
        <begin position="11"/>
        <end position="218"/>
    </location>
</feature>
<sequence>MKTKESYKLVAFGDSITKGVIYDSRRARYSNLKNCFANLVGKSIKGTVYNAGRFGSTIKRGVSKMYPDVMKKTPDIVLIEFGGNDCDFDWKSIAHNPDSEHKPKTDISIFRDTLFNMICTFEKFSITPVLMTLPPLDYRRYFKWITKGDKVAEQNILRWLGSEIEIYNWHKVYSEMITKIAHRTKTILIDVRSEILKQGDYSRFLCIDGIHPNLEGHSLIADIILNFVEDNYKFLLKSIPIP</sequence>
<dbReference type="PANTHER" id="PTHR30383:SF5">
    <property type="entry name" value="SGNH HYDROLASE-TYPE ESTERASE DOMAIN-CONTAINING PROTEIN"/>
    <property type="match status" value="1"/>
</dbReference>
<protein>
    <submittedName>
        <fullName evidence="2">SGNH/GDSL hydrolase family protein</fullName>
    </submittedName>
</protein>
<gene>
    <name evidence="2" type="ORF">AB8U03_14660</name>
</gene>
<dbReference type="InterPro" id="IPR036514">
    <property type="entry name" value="SGNH_hydro_sf"/>
</dbReference>
<dbReference type="CDD" id="cd00229">
    <property type="entry name" value="SGNH_hydrolase"/>
    <property type="match status" value="1"/>
</dbReference>
<dbReference type="InterPro" id="IPR051532">
    <property type="entry name" value="Ester_Hydrolysis_Enzymes"/>
</dbReference>
<dbReference type="PANTHER" id="PTHR30383">
    <property type="entry name" value="THIOESTERASE 1/PROTEASE 1/LYSOPHOSPHOLIPASE L1"/>
    <property type="match status" value="1"/>
</dbReference>
<proteinExistence type="predicted"/>
<dbReference type="Pfam" id="PF13472">
    <property type="entry name" value="Lipase_GDSL_2"/>
    <property type="match status" value="1"/>
</dbReference>
<dbReference type="EMBL" id="JBGEWD010000018">
    <property type="protein sequence ID" value="MEY8001420.1"/>
    <property type="molecule type" value="Genomic_DNA"/>
</dbReference>
<evidence type="ECO:0000313" key="3">
    <source>
        <dbReference type="Proteomes" id="UP001564657"/>
    </source>
</evidence>
<reference evidence="2 3" key="1">
    <citation type="submission" date="2024-08" db="EMBL/GenBank/DDBJ databases">
        <title>Clostridium lapicellarii sp. nov., and Clostridium renhuaiense sp. nov., two species isolated from the mud in a fermentation cellar used for producing sauce-flavour Chinese liquors.</title>
        <authorList>
            <person name="Yang F."/>
            <person name="Wang H."/>
            <person name="Chen L.Q."/>
            <person name="Zhou N."/>
            <person name="Lu J.J."/>
            <person name="Pu X.X."/>
            <person name="Wan B."/>
            <person name="Wang L."/>
            <person name="Liu S.J."/>
        </authorList>
    </citation>
    <scope>NUCLEOTIDE SEQUENCE [LARGE SCALE GENOMIC DNA]</scope>
    <source>
        <strain evidence="2 3">MT-5</strain>
    </source>
</reference>
<keyword evidence="3" id="KW-1185">Reference proteome</keyword>
<dbReference type="Gene3D" id="3.40.50.1110">
    <property type="entry name" value="SGNH hydrolase"/>
    <property type="match status" value="1"/>
</dbReference>
<dbReference type="InterPro" id="IPR013830">
    <property type="entry name" value="SGNH_hydro"/>
</dbReference>